<evidence type="ECO:0000259" key="2">
    <source>
        <dbReference type="Pfam" id="PF25133"/>
    </source>
</evidence>
<feature type="region of interest" description="Disordered" evidence="1">
    <location>
        <begin position="34"/>
        <end position="69"/>
    </location>
</feature>
<feature type="region of interest" description="Disordered" evidence="1">
    <location>
        <begin position="162"/>
        <end position="188"/>
    </location>
</feature>
<dbReference type="OMA" id="XPAVERR"/>
<dbReference type="Gene3D" id="3.30.300.110">
    <property type="entry name" value="Met-10+ protein-like domains"/>
    <property type="match status" value="1"/>
</dbReference>
<dbReference type="Proteomes" id="UP000000768">
    <property type="component" value="Chromosome 7"/>
</dbReference>
<dbReference type="FunCoup" id="A0A1Z5R884">
    <property type="interactions" value="2528"/>
</dbReference>
<evidence type="ECO:0000313" key="4">
    <source>
        <dbReference type="Proteomes" id="UP000000768"/>
    </source>
</evidence>
<dbReference type="Gramene" id="OQU79973">
    <property type="protein sequence ID" value="OQU79973"/>
    <property type="gene ID" value="SORBI_3007G058001"/>
</dbReference>
<dbReference type="InterPro" id="IPR029063">
    <property type="entry name" value="SAM-dependent_MTases_sf"/>
</dbReference>
<reference evidence="4" key="2">
    <citation type="journal article" date="2018" name="Plant J.">
        <title>The Sorghum bicolor reference genome: improved assembly, gene annotations, a transcriptome atlas, and signatures of genome organization.</title>
        <authorList>
            <person name="McCormick R.F."/>
            <person name="Truong S.K."/>
            <person name="Sreedasyam A."/>
            <person name="Jenkins J."/>
            <person name="Shu S."/>
            <person name="Sims D."/>
            <person name="Kennedy M."/>
            <person name="Amirebrahimi M."/>
            <person name="Weers B.D."/>
            <person name="McKinley B."/>
            <person name="Mattison A."/>
            <person name="Morishige D.T."/>
            <person name="Grimwood J."/>
            <person name="Schmutz J."/>
            <person name="Mullet J.E."/>
        </authorList>
    </citation>
    <scope>NUCLEOTIDE SEQUENCE [LARGE SCALE GENOMIC DNA]</scope>
    <source>
        <strain evidence="4">cv. BTx623</strain>
    </source>
</reference>
<dbReference type="PANTHER" id="PTHR23245">
    <property type="entry name" value="TRNA METHYLTRANSFERASE"/>
    <property type="match status" value="1"/>
</dbReference>
<dbReference type="EMBL" id="CM000766">
    <property type="protein sequence ID" value="OQU79973.1"/>
    <property type="molecule type" value="Genomic_DNA"/>
</dbReference>
<dbReference type="InterPro" id="IPR056744">
    <property type="entry name" value="TRM5/TYW2-like_N"/>
</dbReference>
<dbReference type="SUPFAM" id="SSF53335">
    <property type="entry name" value="S-adenosyl-L-methionine-dependent methyltransferases"/>
    <property type="match status" value="1"/>
</dbReference>
<dbReference type="STRING" id="4558.A0A1Z5R884"/>
<evidence type="ECO:0000256" key="1">
    <source>
        <dbReference type="SAM" id="MobiDB-lite"/>
    </source>
</evidence>
<evidence type="ECO:0000313" key="3">
    <source>
        <dbReference type="EMBL" id="OQU79973.1"/>
    </source>
</evidence>
<organism evidence="3 4">
    <name type="scientific">Sorghum bicolor</name>
    <name type="common">Sorghum</name>
    <name type="synonym">Sorghum vulgare</name>
    <dbReference type="NCBI Taxonomy" id="4558"/>
    <lineage>
        <taxon>Eukaryota</taxon>
        <taxon>Viridiplantae</taxon>
        <taxon>Streptophyta</taxon>
        <taxon>Embryophyta</taxon>
        <taxon>Tracheophyta</taxon>
        <taxon>Spermatophyta</taxon>
        <taxon>Magnoliopsida</taxon>
        <taxon>Liliopsida</taxon>
        <taxon>Poales</taxon>
        <taxon>Poaceae</taxon>
        <taxon>PACMAD clade</taxon>
        <taxon>Panicoideae</taxon>
        <taxon>Andropogonodae</taxon>
        <taxon>Andropogoneae</taxon>
        <taxon>Sorghinae</taxon>
        <taxon>Sorghum</taxon>
    </lineage>
</organism>
<name>A0A1Z5R884_SORBI</name>
<feature type="compositionally biased region" description="Basic and acidic residues" evidence="1">
    <location>
        <begin position="175"/>
        <end position="188"/>
    </location>
</feature>
<dbReference type="Pfam" id="PF25133">
    <property type="entry name" value="TYW2_N_2"/>
    <property type="match status" value="1"/>
</dbReference>
<protein>
    <recommendedName>
        <fullName evidence="2">TRM5/TYW2-like N-terminal domain-containing protein</fullName>
    </recommendedName>
</protein>
<keyword evidence="4" id="KW-1185">Reference proteome</keyword>
<dbReference type="PANTHER" id="PTHR23245:SF43">
    <property type="entry name" value="TRNA (GUANINE(37)-N1)-METHYLTRANSFERASE 2"/>
    <property type="match status" value="1"/>
</dbReference>
<dbReference type="AlphaFoldDB" id="A0A1Z5R884"/>
<dbReference type="Gene3D" id="3.40.50.150">
    <property type="entry name" value="Vaccinia Virus protein VP39"/>
    <property type="match status" value="1"/>
</dbReference>
<gene>
    <name evidence="3" type="ORF">SORBI_3007G058001</name>
</gene>
<reference evidence="3 4" key="1">
    <citation type="journal article" date="2009" name="Nature">
        <title>The Sorghum bicolor genome and the diversification of grasses.</title>
        <authorList>
            <person name="Paterson A.H."/>
            <person name="Bowers J.E."/>
            <person name="Bruggmann R."/>
            <person name="Dubchak I."/>
            <person name="Grimwood J."/>
            <person name="Gundlach H."/>
            <person name="Haberer G."/>
            <person name="Hellsten U."/>
            <person name="Mitros T."/>
            <person name="Poliakov A."/>
            <person name="Schmutz J."/>
            <person name="Spannagl M."/>
            <person name="Tang H."/>
            <person name="Wang X."/>
            <person name="Wicker T."/>
            <person name="Bharti A.K."/>
            <person name="Chapman J."/>
            <person name="Feltus F.A."/>
            <person name="Gowik U."/>
            <person name="Grigoriev I.V."/>
            <person name="Lyons E."/>
            <person name="Maher C.A."/>
            <person name="Martis M."/>
            <person name="Narechania A."/>
            <person name="Otillar R.P."/>
            <person name="Penning B.W."/>
            <person name="Salamov A.A."/>
            <person name="Wang Y."/>
            <person name="Zhang L."/>
            <person name="Carpita N.C."/>
            <person name="Freeling M."/>
            <person name="Gingle A.R."/>
            <person name="Hash C.T."/>
            <person name="Keller B."/>
            <person name="Klein P."/>
            <person name="Kresovich S."/>
            <person name="McCann M.C."/>
            <person name="Ming R."/>
            <person name="Peterson D.G."/>
            <person name="Mehboob-ur-Rahman"/>
            <person name="Ware D."/>
            <person name="Westhoff P."/>
            <person name="Mayer K.F."/>
            <person name="Messing J."/>
            <person name="Rokhsar D.S."/>
        </authorList>
    </citation>
    <scope>NUCLEOTIDE SEQUENCE [LARGE SCALE GENOMIC DNA]</scope>
    <source>
        <strain evidence="4">cv. BTx623</strain>
    </source>
</reference>
<accession>A0A1Z5R884</accession>
<dbReference type="InParanoid" id="A0A1Z5R884"/>
<proteinExistence type="predicted"/>
<feature type="domain" description="TRM5/TYW2-like N-terminal" evidence="2">
    <location>
        <begin position="327"/>
        <end position="377"/>
    </location>
</feature>
<sequence>MAPPLLHFRLHPRCLLLPRLRRSVPARLSLKTLCSSSSSSDYSPARTPPPLHGPSLRRGRAPPDHPDDPFARSFDLAALRVPAAACAPLERRLRGHLLNWPRVRNVVRLPNDQEGLLALPSPPRLSAEELGTPSPVARREKLAREFNARGFVRFPNLARLSRPSRPAARKRRERKAGGESDEEATRGRDKGKVYVVEVVGEGREGDEDDDDLKGLVGEEGLGRRAWRRTGPSRLLLLDEKYAGRGVDELPEAVKVVLGHESHQNGSSAYELVHCQLTLFYNYWLMHDDMSITGYDIIGSLMRGVECHILKYVSIERHISNDSFYFVLEALLPDEGVIIPTGFETVGYIAHLNLWDEHLPYKKLIAQLVMIRNDSLRTTVIESGLRFQVDLGTVYWNPRLATERQRLVNNIFKSSDVVCKSKCCSS</sequence>